<dbReference type="InterPro" id="IPR045935">
    <property type="entry name" value="DUF6355"/>
</dbReference>
<dbReference type="Pfam" id="PF19882">
    <property type="entry name" value="DUF6355"/>
    <property type="match status" value="1"/>
</dbReference>
<protein>
    <recommendedName>
        <fullName evidence="4">Secreted protein</fullName>
    </recommendedName>
</protein>
<proteinExistence type="predicted"/>
<gene>
    <name evidence="2" type="ORF">DV20_03555</name>
</gene>
<sequence length="100" mass="10213">MLKTIAAKIGAATAVTATAGALLLGASAPASATEQGSAGAAAVCGYYEQGLLSYYNHCGTTHVQIQVTYIIGSDEFKCVDQGITNLGYNATNAWYTGNLC</sequence>
<evidence type="ECO:0008006" key="4">
    <source>
        <dbReference type="Google" id="ProtNLM"/>
    </source>
</evidence>
<evidence type="ECO:0000256" key="1">
    <source>
        <dbReference type="SAM" id="SignalP"/>
    </source>
</evidence>
<dbReference type="OrthoDB" id="3636917at2"/>
<name>A0A066U900_9PSEU</name>
<keyword evidence="1" id="KW-0732">Signal</keyword>
<feature type="chain" id="PRO_5001627019" description="Secreted protein" evidence="1">
    <location>
        <begin position="33"/>
        <end position="100"/>
    </location>
</feature>
<evidence type="ECO:0000313" key="2">
    <source>
        <dbReference type="EMBL" id="KDN23575.1"/>
    </source>
</evidence>
<dbReference type="Proteomes" id="UP000027345">
    <property type="component" value="Unassembled WGS sequence"/>
</dbReference>
<organism evidence="2 3">
    <name type="scientific">Amycolatopsis rifamycinica</name>
    <dbReference type="NCBI Taxonomy" id="287986"/>
    <lineage>
        <taxon>Bacteria</taxon>
        <taxon>Bacillati</taxon>
        <taxon>Actinomycetota</taxon>
        <taxon>Actinomycetes</taxon>
        <taxon>Pseudonocardiales</taxon>
        <taxon>Pseudonocardiaceae</taxon>
        <taxon>Amycolatopsis</taxon>
    </lineage>
</organism>
<dbReference type="RefSeq" id="WP_043776384.1">
    <property type="nucleotide sequence ID" value="NZ_JMQI01000006.1"/>
</dbReference>
<reference evidence="2 3" key="1">
    <citation type="submission" date="2014-05" db="EMBL/GenBank/DDBJ databases">
        <title>Draft genome sequence of Amycolatopsis rifamycinica DSM 46095.</title>
        <authorList>
            <person name="Lal R."/>
            <person name="Saxena A."/>
            <person name="Kumari R."/>
            <person name="Mukherjee U."/>
            <person name="Singh P."/>
            <person name="Sangwan N."/>
            <person name="Mahato N.K."/>
        </authorList>
    </citation>
    <scope>NUCLEOTIDE SEQUENCE [LARGE SCALE GENOMIC DNA]</scope>
    <source>
        <strain evidence="2 3">DSM 46095</strain>
    </source>
</reference>
<feature type="signal peptide" evidence="1">
    <location>
        <begin position="1"/>
        <end position="32"/>
    </location>
</feature>
<dbReference type="EMBL" id="JMQI01000006">
    <property type="protein sequence ID" value="KDN23575.1"/>
    <property type="molecule type" value="Genomic_DNA"/>
</dbReference>
<evidence type="ECO:0000313" key="3">
    <source>
        <dbReference type="Proteomes" id="UP000027345"/>
    </source>
</evidence>
<dbReference type="AlphaFoldDB" id="A0A066U900"/>
<keyword evidence="3" id="KW-1185">Reference proteome</keyword>
<comment type="caution">
    <text evidence="2">The sequence shown here is derived from an EMBL/GenBank/DDBJ whole genome shotgun (WGS) entry which is preliminary data.</text>
</comment>
<accession>A0A066U900</accession>